<dbReference type="InterPro" id="IPR001584">
    <property type="entry name" value="Integrase_cat-core"/>
</dbReference>
<evidence type="ECO:0000313" key="2">
    <source>
        <dbReference type="EMBL" id="KII68992.1"/>
    </source>
</evidence>
<dbReference type="InterPro" id="IPR036397">
    <property type="entry name" value="RNaseH_sf"/>
</dbReference>
<dbReference type="AlphaFoldDB" id="A0A0C2N526"/>
<proteinExistence type="predicted"/>
<feature type="domain" description="Integrase catalytic" evidence="1">
    <location>
        <begin position="1"/>
        <end position="152"/>
    </location>
</feature>
<dbReference type="InterPro" id="IPR012337">
    <property type="entry name" value="RNaseH-like_sf"/>
</dbReference>
<reference evidence="2 3" key="1">
    <citation type="journal article" date="2014" name="Genome Biol. Evol.">
        <title>The genome of the myxosporean Thelohanellus kitauei shows adaptations to nutrient acquisition within its fish host.</title>
        <authorList>
            <person name="Yang Y."/>
            <person name="Xiong J."/>
            <person name="Zhou Z."/>
            <person name="Huo F."/>
            <person name="Miao W."/>
            <person name="Ran C."/>
            <person name="Liu Y."/>
            <person name="Zhang J."/>
            <person name="Feng J."/>
            <person name="Wang M."/>
            <person name="Wang M."/>
            <person name="Wang L."/>
            <person name="Yao B."/>
        </authorList>
    </citation>
    <scope>NUCLEOTIDE SEQUENCE [LARGE SCALE GENOMIC DNA]</scope>
    <source>
        <strain evidence="2">Wuqing</strain>
    </source>
</reference>
<dbReference type="SUPFAM" id="SSF53098">
    <property type="entry name" value="Ribonuclease H-like"/>
    <property type="match status" value="1"/>
</dbReference>
<comment type="caution">
    <text evidence="2">The sequence shown here is derived from an EMBL/GenBank/DDBJ whole genome shotgun (WGS) entry which is preliminary data.</text>
</comment>
<keyword evidence="3" id="KW-1185">Reference proteome</keyword>
<dbReference type="PROSITE" id="PS50994">
    <property type="entry name" value="INTEGRASE"/>
    <property type="match status" value="1"/>
</dbReference>
<sequence>MTVRAIHMEIVQDLSTSSLLNAFRRFVSRREFPKLIVSDNGSYFKMASKFLTKDSDLTINSCEVSKFLHKHDIVWKFIIEYAPWYGWFYERLVKNIKNSLKCLTYNRKISFEHYQTILVEVESILNKRPLTYIDDDQESIILRPCLFLSHNNILKSFRCESDEHEKGLAIKMTKNDLKLMWSVGSKLLDIFWK</sequence>
<accession>A0A0C2N526</accession>
<dbReference type="EMBL" id="JWZT01002655">
    <property type="protein sequence ID" value="KII68992.1"/>
    <property type="molecule type" value="Genomic_DNA"/>
</dbReference>
<evidence type="ECO:0000259" key="1">
    <source>
        <dbReference type="PROSITE" id="PS50994"/>
    </source>
</evidence>
<dbReference type="PANTHER" id="PTHR47331">
    <property type="entry name" value="PHD-TYPE DOMAIN-CONTAINING PROTEIN"/>
    <property type="match status" value="1"/>
</dbReference>
<evidence type="ECO:0000313" key="3">
    <source>
        <dbReference type="Proteomes" id="UP000031668"/>
    </source>
</evidence>
<dbReference type="Gene3D" id="3.30.420.10">
    <property type="entry name" value="Ribonuclease H-like superfamily/Ribonuclease H"/>
    <property type="match status" value="1"/>
</dbReference>
<dbReference type="GO" id="GO:0003676">
    <property type="term" value="F:nucleic acid binding"/>
    <property type="evidence" value="ECO:0007669"/>
    <property type="project" value="InterPro"/>
</dbReference>
<dbReference type="OrthoDB" id="5979419at2759"/>
<dbReference type="OMA" id="PENEHDI"/>
<protein>
    <recommendedName>
        <fullName evidence="1">Integrase catalytic domain-containing protein</fullName>
    </recommendedName>
</protein>
<gene>
    <name evidence="2" type="ORF">RF11_05300</name>
</gene>
<dbReference type="PANTHER" id="PTHR47331:SF2">
    <property type="match status" value="1"/>
</dbReference>
<dbReference type="GO" id="GO:0015074">
    <property type="term" value="P:DNA integration"/>
    <property type="evidence" value="ECO:0007669"/>
    <property type="project" value="InterPro"/>
</dbReference>
<dbReference type="Proteomes" id="UP000031668">
    <property type="component" value="Unassembled WGS sequence"/>
</dbReference>
<organism evidence="2 3">
    <name type="scientific">Thelohanellus kitauei</name>
    <name type="common">Myxosporean</name>
    <dbReference type="NCBI Taxonomy" id="669202"/>
    <lineage>
        <taxon>Eukaryota</taxon>
        <taxon>Metazoa</taxon>
        <taxon>Cnidaria</taxon>
        <taxon>Myxozoa</taxon>
        <taxon>Myxosporea</taxon>
        <taxon>Bivalvulida</taxon>
        <taxon>Platysporina</taxon>
        <taxon>Myxobolidae</taxon>
        <taxon>Thelohanellus</taxon>
    </lineage>
</organism>
<name>A0A0C2N526_THEKT</name>